<protein>
    <recommendedName>
        <fullName evidence="3">Zinc-ribbon domain-containing protein</fullName>
    </recommendedName>
</protein>
<organism evidence="1 2">
    <name type="scientific">Gynuella sunshinyii YC6258</name>
    <dbReference type="NCBI Taxonomy" id="1445510"/>
    <lineage>
        <taxon>Bacteria</taxon>
        <taxon>Pseudomonadati</taxon>
        <taxon>Pseudomonadota</taxon>
        <taxon>Gammaproteobacteria</taxon>
        <taxon>Oceanospirillales</taxon>
        <taxon>Saccharospirillaceae</taxon>
        <taxon>Gynuella</taxon>
    </lineage>
</organism>
<gene>
    <name evidence="1" type="ORF">YC6258_01315</name>
</gene>
<keyword evidence="2" id="KW-1185">Reference proteome</keyword>
<sequence>MLDENKWDQLSPFLTDTIKKIKEYRAKHNCDIPTASANCCPAAVAKFEALTGYKNMGYDVMPYLRRSNYGPKCKRCGKLFRTPKAKWCVGCGQALEQNI</sequence>
<evidence type="ECO:0008006" key="3">
    <source>
        <dbReference type="Google" id="ProtNLM"/>
    </source>
</evidence>
<dbReference type="Proteomes" id="UP000032266">
    <property type="component" value="Chromosome"/>
</dbReference>
<accession>A0A0C5VJ06</accession>
<dbReference type="KEGG" id="gsn:YC6258_01315"/>
<dbReference type="HOGENOM" id="CLU_2094442_0_0_6"/>
<evidence type="ECO:0000313" key="1">
    <source>
        <dbReference type="EMBL" id="AJQ93363.1"/>
    </source>
</evidence>
<dbReference type="EMBL" id="CP007142">
    <property type="protein sequence ID" value="AJQ93363.1"/>
    <property type="molecule type" value="Genomic_DNA"/>
</dbReference>
<dbReference type="AlphaFoldDB" id="A0A0C5VJ06"/>
<name>A0A0C5VJ06_9GAMM</name>
<reference evidence="1 2" key="1">
    <citation type="submission" date="2014-01" db="EMBL/GenBank/DDBJ databases">
        <title>Full genme sequencing of cellulolytic bacterium Gynuella sunshinyii YC6258T gen. nov., sp. nov.</title>
        <authorList>
            <person name="Khan H."/>
            <person name="Chung E.J."/>
            <person name="Chung Y.R."/>
        </authorList>
    </citation>
    <scope>NUCLEOTIDE SEQUENCE [LARGE SCALE GENOMIC DNA]</scope>
    <source>
        <strain evidence="1 2">YC6258</strain>
    </source>
</reference>
<proteinExistence type="predicted"/>
<evidence type="ECO:0000313" key="2">
    <source>
        <dbReference type="Proteomes" id="UP000032266"/>
    </source>
</evidence>